<dbReference type="EMBL" id="JAUQSZ010000008">
    <property type="protein sequence ID" value="MDO7843186.1"/>
    <property type="molecule type" value="Genomic_DNA"/>
</dbReference>
<protein>
    <submittedName>
        <fullName evidence="2">Uncharacterized protein</fullName>
    </submittedName>
</protein>
<keyword evidence="3" id="KW-1185">Reference proteome</keyword>
<organism evidence="2 3">
    <name type="scientific">Sphingomonas immobilis</name>
    <dbReference type="NCBI Taxonomy" id="3063997"/>
    <lineage>
        <taxon>Bacteria</taxon>
        <taxon>Pseudomonadati</taxon>
        <taxon>Pseudomonadota</taxon>
        <taxon>Alphaproteobacteria</taxon>
        <taxon>Sphingomonadales</taxon>
        <taxon>Sphingomonadaceae</taxon>
        <taxon>Sphingomonas</taxon>
    </lineage>
</organism>
<gene>
    <name evidence="2" type="ORF">Q5H94_12700</name>
</gene>
<dbReference type="RefSeq" id="WP_304561641.1">
    <property type="nucleotide sequence ID" value="NZ_JAUQSZ010000008.1"/>
</dbReference>
<reference evidence="2" key="1">
    <citation type="submission" date="2023-07" db="EMBL/GenBank/DDBJ databases">
        <authorList>
            <person name="Kim M.K."/>
        </authorList>
    </citation>
    <scope>NUCLEOTIDE SEQUENCE</scope>
    <source>
        <strain evidence="2">CA1-15</strain>
    </source>
</reference>
<comment type="caution">
    <text evidence="2">The sequence shown here is derived from an EMBL/GenBank/DDBJ whole genome shotgun (WGS) entry which is preliminary data.</text>
</comment>
<evidence type="ECO:0000313" key="3">
    <source>
        <dbReference type="Proteomes" id="UP001176468"/>
    </source>
</evidence>
<evidence type="ECO:0000256" key="1">
    <source>
        <dbReference type="SAM" id="MobiDB-lite"/>
    </source>
</evidence>
<evidence type="ECO:0000313" key="2">
    <source>
        <dbReference type="EMBL" id="MDO7843186.1"/>
    </source>
</evidence>
<feature type="region of interest" description="Disordered" evidence="1">
    <location>
        <begin position="1"/>
        <end position="24"/>
    </location>
</feature>
<proteinExistence type="predicted"/>
<name>A0ABT9A2G8_9SPHN</name>
<sequence>MNGRNAPDPFAPATPASRLVPGPSRQFRRRSILLAIPGSRFLKTASTVSRCGDCPTWAQLPGEGTTSGQRRIDYIASDVLPRLKR</sequence>
<accession>A0ABT9A2G8</accession>
<dbReference type="Proteomes" id="UP001176468">
    <property type="component" value="Unassembled WGS sequence"/>
</dbReference>